<organism evidence="2 3">
    <name type="scientific">Phanerochaete carnosa (strain HHB-10118-sp)</name>
    <name type="common">White-rot fungus</name>
    <name type="synonym">Peniophora carnosa</name>
    <dbReference type="NCBI Taxonomy" id="650164"/>
    <lineage>
        <taxon>Eukaryota</taxon>
        <taxon>Fungi</taxon>
        <taxon>Dikarya</taxon>
        <taxon>Basidiomycota</taxon>
        <taxon>Agaricomycotina</taxon>
        <taxon>Agaricomycetes</taxon>
        <taxon>Polyporales</taxon>
        <taxon>Phanerochaetaceae</taxon>
        <taxon>Phanerochaete</taxon>
    </lineage>
</organism>
<evidence type="ECO:0000313" key="3">
    <source>
        <dbReference type="Proteomes" id="UP000008370"/>
    </source>
</evidence>
<reference evidence="2 3" key="1">
    <citation type="journal article" date="2012" name="BMC Genomics">
        <title>Comparative genomics of the white-rot fungi, Phanerochaete carnosa and P. chrysosporium, to elucidate the genetic basis of the distinct wood types they colonize.</title>
        <authorList>
            <person name="Suzuki H."/>
            <person name="MacDonald J."/>
            <person name="Syed K."/>
            <person name="Salamov A."/>
            <person name="Hori C."/>
            <person name="Aerts A."/>
            <person name="Henrissat B."/>
            <person name="Wiebenga A."/>
            <person name="vanKuyk P.A."/>
            <person name="Barry K."/>
            <person name="Lindquist E."/>
            <person name="LaButti K."/>
            <person name="Lapidus A."/>
            <person name="Lucas S."/>
            <person name="Coutinho P."/>
            <person name="Gong Y."/>
            <person name="Samejima M."/>
            <person name="Mahadevan R."/>
            <person name="Abou-Zaid M."/>
            <person name="de Vries R.P."/>
            <person name="Igarashi K."/>
            <person name="Yadav J.S."/>
            <person name="Grigoriev I.V."/>
            <person name="Master E.R."/>
        </authorList>
    </citation>
    <scope>NUCLEOTIDE SEQUENCE [LARGE SCALE GENOMIC DNA]</scope>
    <source>
        <strain evidence="2 3">HHB-10118-sp</strain>
    </source>
</reference>
<dbReference type="EMBL" id="JH930468">
    <property type="protein sequence ID" value="EKM60711.1"/>
    <property type="molecule type" value="Genomic_DNA"/>
</dbReference>
<accession>K5VCP3</accession>
<dbReference type="HOGENOM" id="CLU_128874_2_1_1"/>
<feature type="region of interest" description="Disordered" evidence="1">
    <location>
        <begin position="127"/>
        <end position="179"/>
    </location>
</feature>
<dbReference type="RefSeq" id="XP_007390158.1">
    <property type="nucleotide sequence ID" value="XM_007390096.1"/>
</dbReference>
<dbReference type="Proteomes" id="UP000008370">
    <property type="component" value="Unassembled WGS sequence"/>
</dbReference>
<dbReference type="STRING" id="650164.K5VCP3"/>
<dbReference type="OrthoDB" id="4023585at2759"/>
<protein>
    <submittedName>
        <fullName evidence="2">Uncharacterized protein</fullName>
    </submittedName>
</protein>
<proteinExistence type="predicted"/>
<keyword evidence="3" id="KW-1185">Reference proteome</keyword>
<name>K5VCP3_PHACS</name>
<gene>
    <name evidence="2" type="ORF">PHACADRAFT_83001</name>
</gene>
<evidence type="ECO:0000313" key="2">
    <source>
        <dbReference type="EMBL" id="EKM60711.1"/>
    </source>
</evidence>
<sequence>MFRAALASSSRATLASSFRTFHTTPFAAESVTDKAKKVAHDVNIKVGKKLAGAIETGEQVTEATKETIANCGIGAGSVKEAADKVNKQAGRGLASTIEKGEDVTEKTKETLGKPEWSPSYVTLHGAGTASAQTKQTAARTAQETEETANVAKHKANQTAAGAREGKEDFKADVQKELRK</sequence>
<dbReference type="AlphaFoldDB" id="K5VCP3"/>
<dbReference type="InParanoid" id="K5VCP3"/>
<dbReference type="GeneID" id="18920384"/>
<feature type="compositionally biased region" description="Low complexity" evidence="1">
    <location>
        <begin position="128"/>
        <end position="141"/>
    </location>
</feature>
<dbReference type="KEGG" id="pco:PHACADRAFT_83001"/>
<feature type="compositionally biased region" description="Basic and acidic residues" evidence="1">
    <location>
        <begin position="163"/>
        <end position="179"/>
    </location>
</feature>
<evidence type="ECO:0000256" key="1">
    <source>
        <dbReference type="SAM" id="MobiDB-lite"/>
    </source>
</evidence>